<dbReference type="RefSeq" id="WP_009836876.1">
    <property type="nucleotide sequence ID" value="NZ_AAOH01000001.1"/>
</dbReference>
<reference evidence="1 2" key="1">
    <citation type="submission" date="2006-02" db="EMBL/GenBank/DDBJ databases">
        <authorList>
            <person name="Moran M.A."/>
            <person name="Kjelleberg S."/>
            <person name="Egan S."/>
            <person name="Saunders N."/>
            <person name="Thomas T."/>
            <person name="Ferriera S."/>
            <person name="Johnson J."/>
            <person name="Kravitz S."/>
            <person name="Halpern A."/>
            <person name="Remington K."/>
            <person name="Beeson K."/>
            <person name="Tran B."/>
            <person name="Rogers Y.-H."/>
            <person name="Friedman R."/>
            <person name="Venter J.C."/>
        </authorList>
    </citation>
    <scope>NUCLEOTIDE SEQUENCE [LARGE SCALE GENOMIC DNA]</scope>
    <source>
        <strain evidence="1 2">D2</strain>
    </source>
</reference>
<evidence type="ECO:0000313" key="2">
    <source>
        <dbReference type="Proteomes" id="UP000006201"/>
    </source>
</evidence>
<dbReference type="HOGENOM" id="CLU_2993394_0_0_6"/>
<dbReference type="eggNOG" id="ENOG5033G0Y">
    <property type="taxonomic scope" value="Bacteria"/>
</dbReference>
<proteinExistence type="predicted"/>
<name>A4C4U6_9GAMM</name>
<dbReference type="Proteomes" id="UP000006201">
    <property type="component" value="Unassembled WGS sequence"/>
</dbReference>
<evidence type="ECO:0000313" key="1">
    <source>
        <dbReference type="EMBL" id="EAR30578.1"/>
    </source>
</evidence>
<dbReference type="AlphaFoldDB" id="A4C4U6"/>
<organism evidence="1 2">
    <name type="scientific">Pseudoalteromonas tunicata D2</name>
    <dbReference type="NCBI Taxonomy" id="87626"/>
    <lineage>
        <taxon>Bacteria</taxon>
        <taxon>Pseudomonadati</taxon>
        <taxon>Pseudomonadota</taxon>
        <taxon>Gammaproteobacteria</taxon>
        <taxon>Alteromonadales</taxon>
        <taxon>Pseudoalteromonadaceae</taxon>
        <taxon>Pseudoalteromonas</taxon>
    </lineage>
</organism>
<keyword evidence="2" id="KW-1185">Reference proteome</keyword>
<dbReference type="STRING" id="87626.PTD2_03376"/>
<accession>A4C4U6</accession>
<comment type="caution">
    <text evidence="1">The sequence shown here is derived from an EMBL/GenBank/DDBJ whole genome shotgun (WGS) entry which is preliminary data.</text>
</comment>
<dbReference type="EMBL" id="AAOH01000001">
    <property type="protein sequence ID" value="EAR30578.1"/>
    <property type="molecule type" value="Genomic_DNA"/>
</dbReference>
<sequence length="57" mass="6719">MHYLTTPIAICDFGLHKGQPYRKLPVSFLNWMVMNKHQHASLAQQELDRRRQAALTR</sequence>
<gene>
    <name evidence="1" type="ORF">PTD2_03376</name>
</gene>
<protein>
    <submittedName>
        <fullName evidence="1">Putative orphan protein</fullName>
    </submittedName>
</protein>